<reference evidence="2" key="2">
    <citation type="submission" date="2020-09" db="EMBL/GenBank/DDBJ databases">
        <authorList>
            <person name="Sun Q."/>
            <person name="Kim S."/>
        </authorList>
    </citation>
    <scope>NUCLEOTIDE SEQUENCE</scope>
    <source>
        <strain evidence="2">KCTC 12988</strain>
    </source>
</reference>
<feature type="transmembrane region" description="Helical" evidence="1">
    <location>
        <begin position="118"/>
        <end position="137"/>
    </location>
</feature>
<feature type="transmembrane region" description="Helical" evidence="1">
    <location>
        <begin position="233"/>
        <end position="249"/>
    </location>
</feature>
<keyword evidence="1" id="KW-1133">Transmembrane helix</keyword>
<accession>A0A918WPR9</accession>
<dbReference type="AlphaFoldDB" id="A0A918WPR9"/>
<reference evidence="2" key="1">
    <citation type="journal article" date="2014" name="Int. J. Syst. Evol. Microbiol.">
        <title>Complete genome sequence of Corynebacterium casei LMG S-19264T (=DSM 44701T), isolated from a smear-ripened cheese.</title>
        <authorList>
            <consortium name="US DOE Joint Genome Institute (JGI-PGF)"/>
            <person name="Walter F."/>
            <person name="Albersmeier A."/>
            <person name="Kalinowski J."/>
            <person name="Ruckert C."/>
        </authorList>
    </citation>
    <scope>NUCLEOTIDE SEQUENCE</scope>
    <source>
        <strain evidence="2">KCTC 12988</strain>
    </source>
</reference>
<dbReference type="Proteomes" id="UP000644507">
    <property type="component" value="Unassembled WGS sequence"/>
</dbReference>
<feature type="transmembrane region" description="Helical" evidence="1">
    <location>
        <begin position="144"/>
        <end position="163"/>
    </location>
</feature>
<dbReference type="EMBL" id="BMXI01000021">
    <property type="protein sequence ID" value="GHC66244.1"/>
    <property type="molecule type" value="Genomic_DNA"/>
</dbReference>
<keyword evidence="1" id="KW-0472">Membrane</keyword>
<feature type="transmembrane region" description="Helical" evidence="1">
    <location>
        <begin position="169"/>
        <end position="187"/>
    </location>
</feature>
<keyword evidence="1" id="KW-0812">Transmembrane</keyword>
<protein>
    <recommendedName>
        <fullName evidence="4">O-antigen ligase domain-containing protein</fullName>
    </recommendedName>
</protein>
<gene>
    <name evidence="2" type="ORF">GCM10007100_37510</name>
</gene>
<comment type="caution">
    <text evidence="2">The sequence shown here is derived from an EMBL/GenBank/DDBJ whole genome shotgun (WGS) entry which is preliminary data.</text>
</comment>
<proteinExistence type="predicted"/>
<feature type="transmembrane region" description="Helical" evidence="1">
    <location>
        <begin position="261"/>
        <end position="288"/>
    </location>
</feature>
<evidence type="ECO:0000256" key="1">
    <source>
        <dbReference type="SAM" id="Phobius"/>
    </source>
</evidence>
<evidence type="ECO:0008006" key="4">
    <source>
        <dbReference type="Google" id="ProtNLM"/>
    </source>
</evidence>
<feature type="transmembrane region" description="Helical" evidence="1">
    <location>
        <begin position="421"/>
        <end position="441"/>
    </location>
</feature>
<evidence type="ECO:0000313" key="3">
    <source>
        <dbReference type="Proteomes" id="UP000644507"/>
    </source>
</evidence>
<feature type="transmembrane region" description="Helical" evidence="1">
    <location>
        <begin position="39"/>
        <end position="63"/>
    </location>
</feature>
<evidence type="ECO:0000313" key="2">
    <source>
        <dbReference type="EMBL" id="GHC66244.1"/>
    </source>
</evidence>
<name>A0A918WPR9_9BACT</name>
<sequence>MQKNFLAILVIFFGIVAAMAVMQSSLTDSSSAVSNATKWIGLGVAVFCFVRPKLGVMIVMIEAMTTDLLKKVATYYGTFSYETVAEVMGVVMVALLACFAGRLVQVTVGRDKFIVTEWVFYVVGAIIASAVFISMGGGLRGGQWAFNSGVYLGSGGLIVGMYRTREDRVKLMNLLLFLMSLWAVMALKQRFFGFADFQVAYHQSGLATASGIAEWADYPNNMPRPLGFGSNRVGFYGFAIGLAFCYYQYGQVKSQQKMVYITVILLFFSCLLLSAIKSAITIAIITIIPLCLIGSKFKTLFLYGVCSGLLLAMIFGAEYLRDNMTHMNSFVKSTFGEAYSISTFNPRLEGYMELTNPSNWTLFGMGRGTDVKSHDAFTRILINAGGLVLVMVVAGAAIFMLYPHLQIWKMEKGPDRKLAGFILPTTLAISVASLSGGLGIFAQPMPYLLSTGLGVVFATIVYSRENAVGEPVNETQGSETEVAQSEVVSLAQKAGRGLG</sequence>
<keyword evidence="3" id="KW-1185">Reference proteome</keyword>
<dbReference type="RefSeq" id="WP_189573823.1">
    <property type="nucleotide sequence ID" value="NZ_BMXI01000021.1"/>
</dbReference>
<feature type="transmembrane region" description="Helical" evidence="1">
    <location>
        <begin position="84"/>
        <end position="106"/>
    </location>
</feature>
<feature type="transmembrane region" description="Helical" evidence="1">
    <location>
        <begin position="380"/>
        <end position="401"/>
    </location>
</feature>
<organism evidence="2 3">
    <name type="scientific">Roseibacillus persicicus</name>
    <dbReference type="NCBI Taxonomy" id="454148"/>
    <lineage>
        <taxon>Bacteria</taxon>
        <taxon>Pseudomonadati</taxon>
        <taxon>Verrucomicrobiota</taxon>
        <taxon>Verrucomicrobiia</taxon>
        <taxon>Verrucomicrobiales</taxon>
        <taxon>Verrucomicrobiaceae</taxon>
        <taxon>Roseibacillus</taxon>
    </lineage>
</organism>
<feature type="transmembrane region" description="Helical" evidence="1">
    <location>
        <begin position="300"/>
        <end position="320"/>
    </location>
</feature>